<dbReference type="RefSeq" id="XP_002768591.1">
    <property type="nucleotide sequence ID" value="XM_002768545.1"/>
</dbReference>
<dbReference type="Proteomes" id="UP000007800">
    <property type="component" value="Unassembled WGS sequence"/>
</dbReference>
<feature type="non-terminal residue" evidence="1">
    <location>
        <position position="56"/>
    </location>
</feature>
<dbReference type="AlphaFoldDB" id="C5LPI9"/>
<proteinExistence type="predicted"/>
<feature type="non-terminal residue" evidence="1">
    <location>
        <position position="1"/>
    </location>
</feature>
<protein>
    <submittedName>
        <fullName evidence="1">Uncharacterized protein</fullName>
    </submittedName>
</protein>
<dbReference type="GeneID" id="9058868"/>
<accession>C5LPI9</accession>
<reference evidence="1 2" key="1">
    <citation type="submission" date="2008-07" db="EMBL/GenBank/DDBJ databases">
        <authorList>
            <person name="El-Sayed N."/>
            <person name="Caler E."/>
            <person name="Inman J."/>
            <person name="Amedeo P."/>
            <person name="Hass B."/>
            <person name="Wortman J."/>
        </authorList>
    </citation>
    <scope>NUCLEOTIDE SEQUENCE [LARGE SCALE GENOMIC DNA]</scope>
    <source>
        <strain evidence="2">ATCC 50983 / TXsc</strain>
    </source>
</reference>
<dbReference type="EMBL" id="GG684180">
    <property type="protein sequence ID" value="EER01309.1"/>
    <property type="molecule type" value="Genomic_DNA"/>
</dbReference>
<sequence length="56" mass="6516">ADPSPRCGEGKEKRINRCLAKRWQDGRCPIRPTRVREELPIAYSVRRARPVCDRVP</sequence>
<evidence type="ECO:0000313" key="2">
    <source>
        <dbReference type="Proteomes" id="UP000007800"/>
    </source>
</evidence>
<organism evidence="2">
    <name type="scientific">Perkinsus marinus (strain ATCC 50983 / TXsc)</name>
    <dbReference type="NCBI Taxonomy" id="423536"/>
    <lineage>
        <taxon>Eukaryota</taxon>
        <taxon>Sar</taxon>
        <taxon>Alveolata</taxon>
        <taxon>Perkinsozoa</taxon>
        <taxon>Perkinsea</taxon>
        <taxon>Perkinsida</taxon>
        <taxon>Perkinsidae</taxon>
        <taxon>Perkinsus</taxon>
    </lineage>
</organism>
<gene>
    <name evidence="1" type="ORF">Pmar_PMAR004182</name>
</gene>
<name>C5LPI9_PERM5</name>
<dbReference type="InParanoid" id="C5LPI9"/>
<evidence type="ECO:0000313" key="1">
    <source>
        <dbReference type="EMBL" id="EER01309.1"/>
    </source>
</evidence>
<keyword evidence="2" id="KW-1185">Reference proteome</keyword>